<dbReference type="Proteomes" id="UP000500895">
    <property type="component" value="Chromosome"/>
</dbReference>
<dbReference type="EMBL" id="CP050066">
    <property type="protein sequence ID" value="QIP07058.1"/>
    <property type="molecule type" value="Genomic_DNA"/>
</dbReference>
<dbReference type="AlphaFoldDB" id="A0A6G9A3R6"/>
<evidence type="ECO:0000313" key="1">
    <source>
        <dbReference type="EMBL" id="QIP07058.1"/>
    </source>
</evidence>
<reference evidence="1 2" key="1">
    <citation type="journal article" date="2020" name="Int. J. Syst. Evol. Microbiol.">
        <title>Description and complete genome sequences of Bradyrhizobium symbiodeficiens sp. nov., a non-symbiotic bacterium associated with legumes native to Canada.</title>
        <authorList>
            <person name="Bromfield E.S.P."/>
            <person name="Cloutier S."/>
            <person name="Nguyen H.D.T."/>
        </authorList>
    </citation>
    <scope>NUCLEOTIDE SEQUENCE [LARGE SCALE GENOMIC DNA]</scope>
    <source>
        <strain evidence="1 2">101S1MB</strain>
    </source>
</reference>
<evidence type="ECO:0000313" key="2">
    <source>
        <dbReference type="Proteomes" id="UP000500895"/>
    </source>
</evidence>
<proteinExistence type="predicted"/>
<name>A0A6G9A3R6_9BRAD</name>
<accession>A0A6G9A3R6</accession>
<protein>
    <submittedName>
        <fullName evidence="1">Uncharacterized protein</fullName>
    </submittedName>
</protein>
<sequence>MIRESAQRLSEKIMLEQQPEARWRSILIASRFKALPTPIPRFRARKGIVRRA</sequence>
<dbReference type="RefSeq" id="WP_166467764.1">
    <property type="nucleotide sequence ID" value="NZ_CP050066.2"/>
</dbReference>
<organism evidence="1 2">
    <name type="scientific">Bradyrhizobium symbiodeficiens</name>
    <dbReference type="NCBI Taxonomy" id="1404367"/>
    <lineage>
        <taxon>Bacteria</taxon>
        <taxon>Pseudomonadati</taxon>
        <taxon>Pseudomonadota</taxon>
        <taxon>Alphaproteobacteria</taxon>
        <taxon>Hyphomicrobiales</taxon>
        <taxon>Nitrobacteraceae</taxon>
        <taxon>Bradyrhizobium</taxon>
    </lineage>
</organism>
<gene>
    <name evidence="1" type="ORF">HAV00_12655</name>
</gene>